<name>A0ABV1A736_9TELE</name>
<sequence>LVLFHCALLVPPVHYPRLWSKYYPAESTLCNYFTLDRSGLAQVGSGAAEISTSAKFSVCLD</sequence>
<accession>A0ABV1A736</accession>
<evidence type="ECO:0000313" key="1">
    <source>
        <dbReference type="EMBL" id="MEQ2314363.1"/>
    </source>
</evidence>
<proteinExistence type="predicted"/>
<evidence type="ECO:0000313" key="2">
    <source>
        <dbReference type="Proteomes" id="UP001469553"/>
    </source>
</evidence>
<dbReference type="EMBL" id="JAHRIP010085319">
    <property type="protein sequence ID" value="MEQ2314363.1"/>
    <property type="molecule type" value="Genomic_DNA"/>
</dbReference>
<dbReference type="Proteomes" id="UP001469553">
    <property type="component" value="Unassembled WGS sequence"/>
</dbReference>
<reference evidence="1 2" key="1">
    <citation type="submission" date="2021-06" db="EMBL/GenBank/DDBJ databases">
        <authorList>
            <person name="Palmer J.M."/>
        </authorList>
    </citation>
    <scope>NUCLEOTIDE SEQUENCE [LARGE SCALE GENOMIC DNA]</scope>
    <source>
        <strain evidence="1 2">AS_MEX2019</strain>
        <tissue evidence="1">Muscle</tissue>
    </source>
</reference>
<feature type="non-terminal residue" evidence="1">
    <location>
        <position position="1"/>
    </location>
</feature>
<protein>
    <submittedName>
        <fullName evidence="1">Uncharacterized protein</fullName>
    </submittedName>
</protein>
<keyword evidence="2" id="KW-1185">Reference proteome</keyword>
<comment type="caution">
    <text evidence="1">The sequence shown here is derived from an EMBL/GenBank/DDBJ whole genome shotgun (WGS) entry which is preliminary data.</text>
</comment>
<organism evidence="1 2">
    <name type="scientific">Ameca splendens</name>
    <dbReference type="NCBI Taxonomy" id="208324"/>
    <lineage>
        <taxon>Eukaryota</taxon>
        <taxon>Metazoa</taxon>
        <taxon>Chordata</taxon>
        <taxon>Craniata</taxon>
        <taxon>Vertebrata</taxon>
        <taxon>Euteleostomi</taxon>
        <taxon>Actinopterygii</taxon>
        <taxon>Neopterygii</taxon>
        <taxon>Teleostei</taxon>
        <taxon>Neoteleostei</taxon>
        <taxon>Acanthomorphata</taxon>
        <taxon>Ovalentaria</taxon>
        <taxon>Atherinomorphae</taxon>
        <taxon>Cyprinodontiformes</taxon>
        <taxon>Goodeidae</taxon>
        <taxon>Ameca</taxon>
    </lineage>
</organism>
<gene>
    <name evidence="1" type="ORF">AMECASPLE_011321</name>
</gene>